<evidence type="ECO:0000313" key="2">
    <source>
        <dbReference type="EMBL" id="KIE42336.1"/>
    </source>
</evidence>
<sequence length="289" mass="31726">MRLTRPGIAYIAITLLIGFAAVNTGNNLLYLIVSALLGFMTVSGVAGWLNIRGLALQVRLPDEIYASQETFAYLVIANRKRFVPSFLLRVAVEGGGWADFSLVERQSDEAGSAAIRFSRRGIVTLGRAVVSSPFPINFFVRSTVLPLDVRGVVFPSPLPCAGFPVLPEQARRGGRESLSPGYEGEVDRISDYTGTEPFRLIHWRLSARHGSLKVKGMTAVADEPIILDPDRLPGSDREERLRCGVWLVNRAIRANRPVGLSVGGRTIPPDTSRAHRLRLLTELALHGFR</sequence>
<organism evidence="2 3">
    <name type="scientific">Geobacter soli</name>
    <dbReference type="NCBI Taxonomy" id="1510391"/>
    <lineage>
        <taxon>Bacteria</taxon>
        <taxon>Pseudomonadati</taxon>
        <taxon>Thermodesulfobacteriota</taxon>
        <taxon>Desulfuromonadia</taxon>
        <taxon>Geobacterales</taxon>
        <taxon>Geobacteraceae</taxon>
        <taxon>Geobacter</taxon>
    </lineage>
</organism>
<dbReference type="Proteomes" id="UP000031433">
    <property type="component" value="Unassembled WGS sequence"/>
</dbReference>
<dbReference type="PANTHER" id="PTHR34351">
    <property type="entry name" value="SLR1927 PROTEIN-RELATED"/>
    <property type="match status" value="1"/>
</dbReference>
<name>A0A0C1QW05_9BACT</name>
<protein>
    <submittedName>
        <fullName evidence="2">Uncharacterized protein</fullName>
    </submittedName>
</protein>
<dbReference type="PANTHER" id="PTHR34351:SF1">
    <property type="entry name" value="SLR1927 PROTEIN"/>
    <property type="match status" value="1"/>
</dbReference>
<accession>A0A0C1QW05</accession>
<evidence type="ECO:0000313" key="3">
    <source>
        <dbReference type="Proteomes" id="UP000031433"/>
    </source>
</evidence>
<feature type="transmembrane region" description="Helical" evidence="1">
    <location>
        <begin position="7"/>
        <end position="22"/>
    </location>
</feature>
<dbReference type="EMBL" id="JXBL01000001">
    <property type="protein sequence ID" value="KIE42336.1"/>
    <property type="molecule type" value="Genomic_DNA"/>
</dbReference>
<comment type="caution">
    <text evidence="2">The sequence shown here is derived from an EMBL/GenBank/DDBJ whole genome shotgun (WGS) entry which is preliminary data.</text>
</comment>
<proteinExistence type="predicted"/>
<keyword evidence="1" id="KW-0812">Transmembrane</keyword>
<gene>
    <name evidence="2" type="ORF">SE37_06710</name>
</gene>
<feature type="transmembrane region" description="Helical" evidence="1">
    <location>
        <begin position="28"/>
        <end position="49"/>
    </location>
</feature>
<evidence type="ECO:0000256" key="1">
    <source>
        <dbReference type="SAM" id="Phobius"/>
    </source>
</evidence>
<keyword evidence="1" id="KW-0472">Membrane</keyword>
<keyword evidence="3" id="KW-1185">Reference proteome</keyword>
<dbReference type="AlphaFoldDB" id="A0A0C1QW05"/>
<keyword evidence="1" id="KW-1133">Transmembrane helix</keyword>
<reference evidence="2 3" key="1">
    <citation type="submission" date="2015-01" db="EMBL/GenBank/DDBJ databases">
        <title>Genome sequence of the anaerobic bacterium Geobacter soli GSS01, a dissimilatory Fe(III) reducer from soil.</title>
        <authorList>
            <person name="Yang G."/>
            <person name="Zhou S."/>
        </authorList>
    </citation>
    <scope>NUCLEOTIDE SEQUENCE [LARGE SCALE GENOMIC DNA]</scope>
    <source>
        <strain evidence="2 3">GSS01</strain>
    </source>
</reference>